<dbReference type="Pfam" id="PF00152">
    <property type="entry name" value="tRNA-synt_2"/>
    <property type="match status" value="1"/>
</dbReference>
<evidence type="ECO:0000256" key="2">
    <source>
        <dbReference type="ARBA" id="ARBA00022598"/>
    </source>
</evidence>
<dbReference type="SUPFAM" id="SSF55261">
    <property type="entry name" value="GAD domain-like"/>
    <property type="match status" value="1"/>
</dbReference>
<dbReference type="AlphaFoldDB" id="A0A176ZEQ6"/>
<dbReference type="SUPFAM" id="SSF50249">
    <property type="entry name" value="Nucleic acid-binding proteins"/>
    <property type="match status" value="1"/>
</dbReference>
<feature type="site" description="Important for tRNA non-discrimination" evidence="7">
    <location>
        <position position="83"/>
    </location>
</feature>
<organism evidence="9 10">
    <name type="scientific">Bradyrhizobium neotropicale</name>
    <dbReference type="NCBI Taxonomy" id="1497615"/>
    <lineage>
        <taxon>Bacteria</taxon>
        <taxon>Pseudomonadati</taxon>
        <taxon>Pseudomonadota</taxon>
        <taxon>Alphaproteobacteria</taxon>
        <taxon>Hyphomicrobiales</taxon>
        <taxon>Nitrobacteraceae</taxon>
        <taxon>Bradyrhizobium</taxon>
    </lineage>
</organism>
<comment type="catalytic activity">
    <reaction evidence="7">
        <text>tRNA(Asx) + L-aspartate + ATP = L-aspartyl-tRNA(Asx) + AMP + diphosphate</text>
        <dbReference type="Rhea" id="RHEA:18349"/>
        <dbReference type="Rhea" id="RHEA-COMP:9710"/>
        <dbReference type="Rhea" id="RHEA-COMP:9711"/>
        <dbReference type="ChEBI" id="CHEBI:29991"/>
        <dbReference type="ChEBI" id="CHEBI:30616"/>
        <dbReference type="ChEBI" id="CHEBI:33019"/>
        <dbReference type="ChEBI" id="CHEBI:78442"/>
        <dbReference type="ChEBI" id="CHEBI:78516"/>
        <dbReference type="ChEBI" id="CHEBI:456215"/>
        <dbReference type="EC" id="6.1.1.23"/>
    </reaction>
</comment>
<dbReference type="CDD" id="cd04317">
    <property type="entry name" value="EcAspRS_like_N"/>
    <property type="match status" value="1"/>
</dbReference>
<evidence type="ECO:0000259" key="8">
    <source>
        <dbReference type="PROSITE" id="PS50862"/>
    </source>
</evidence>
<feature type="site" description="Important for tRNA non-discrimination" evidence="7">
    <location>
        <position position="33"/>
    </location>
</feature>
<dbReference type="NCBIfam" id="TIGR00459">
    <property type="entry name" value="aspS_bact"/>
    <property type="match status" value="1"/>
</dbReference>
<dbReference type="PANTHER" id="PTHR22594">
    <property type="entry name" value="ASPARTYL/LYSYL-TRNA SYNTHETASE"/>
    <property type="match status" value="1"/>
</dbReference>
<dbReference type="InterPro" id="IPR012340">
    <property type="entry name" value="NA-bd_OB-fold"/>
</dbReference>
<comment type="similarity">
    <text evidence="1 7">Belongs to the class-II aminoacyl-tRNA synthetase family. Type 1 subfamily.</text>
</comment>
<gene>
    <name evidence="7" type="primary">aspS</name>
    <name evidence="9" type="ORF">AXW67_04495</name>
</gene>
<dbReference type="Gene3D" id="3.30.1360.30">
    <property type="entry name" value="GAD-like domain"/>
    <property type="match status" value="1"/>
</dbReference>
<dbReference type="InterPro" id="IPR002312">
    <property type="entry name" value="Asp/Asn-tRNA-synth_IIb"/>
</dbReference>
<sequence>MHRYRSHTCGALRDSNIGETVRLSGWVHRVRDHGGVLFIDLRDHYGLTQCVVDPDSPAFSLAEKLRSEFVVRMDGKARRRPEGTDNDDLPTGKVEVYVSEIEVLGPAGDLPLPVFGDQEYPEDIRLKYRFLDLRREKLHQNIMTRVAIIDSMRRRMKDQGFFEFNTPILTASSPEGARDFLVPSRIHPGKFYALPQAPQQYKQLLMMSGFDRYFQIAPCFRDEDPRADRLPGEFYQLDVEMSFVTQDDVFAAMEPVITGVFEEFAKGKPVTKGWRRIPFAEALRKYGSDKPDLRNPIEMQEVSEHFRGSGFKVFARMLEDPKNQVWAIPAPGGGSRAFCDRMNSWAQGEGQPGLGYIMWREGGEGAGPLANNIGPERTAAIRAQLGVKEGDAAFFVAGDPDKFWKFSGLARNKVGEELNLTDKERFELAWIVDFPMYEYNEDDKKVDFSHNPFSMPQGGLEALKGQDPLTIKAFQYDITCNGYEIASGGIRNHVPEAMVKAFEIAGYGEQEVVDRFGGMYRAFQYGAPPHGGMAAGVDRIVMLLCGTTNLREISLFPMNQQAMDLLMGAPSEATTKQLRELHIRVNLPQK</sequence>
<dbReference type="PRINTS" id="PR01042">
    <property type="entry name" value="TRNASYNTHASP"/>
</dbReference>
<keyword evidence="3 7" id="KW-0547">Nucleotide-binding</keyword>
<dbReference type="Proteomes" id="UP000077173">
    <property type="component" value="Unassembled WGS sequence"/>
</dbReference>
<dbReference type="NCBIfam" id="NF001750">
    <property type="entry name" value="PRK00476.1"/>
    <property type="match status" value="1"/>
</dbReference>
<keyword evidence="6 7" id="KW-0030">Aminoacyl-tRNA synthetase</keyword>
<dbReference type="GO" id="GO:0005737">
    <property type="term" value="C:cytoplasm"/>
    <property type="evidence" value="ECO:0007669"/>
    <property type="project" value="UniProtKB-SubCell"/>
</dbReference>
<name>A0A176ZEQ6_9BRAD</name>
<proteinExistence type="inferred from homology"/>
<evidence type="ECO:0000256" key="5">
    <source>
        <dbReference type="ARBA" id="ARBA00022917"/>
    </source>
</evidence>
<dbReference type="GO" id="GO:0050560">
    <property type="term" value="F:aspartate-tRNA(Asn) ligase activity"/>
    <property type="evidence" value="ECO:0007669"/>
    <property type="project" value="UniProtKB-EC"/>
</dbReference>
<protein>
    <recommendedName>
        <fullName evidence="7">Aspartate--tRNA(Asp/Asn) ligase</fullName>
        <ecNumber evidence="7">6.1.1.23</ecNumber>
    </recommendedName>
    <alternativeName>
        <fullName evidence="7">Aspartyl-tRNA synthetase</fullName>
        <shortName evidence="7">AspRS</shortName>
    </alternativeName>
    <alternativeName>
        <fullName evidence="7">Non-discriminating aspartyl-tRNA synthetase</fullName>
        <shortName evidence="7">ND-AspRS</shortName>
    </alternativeName>
</protein>
<keyword evidence="4 7" id="KW-0067">ATP-binding</keyword>
<keyword evidence="2 7" id="KW-0436">Ligase</keyword>
<dbReference type="Pfam" id="PF01336">
    <property type="entry name" value="tRNA_anti-codon"/>
    <property type="match status" value="1"/>
</dbReference>
<keyword evidence="5 7" id="KW-0648">Protein biosynthesis</keyword>
<evidence type="ECO:0000256" key="3">
    <source>
        <dbReference type="ARBA" id="ARBA00022741"/>
    </source>
</evidence>
<dbReference type="InterPro" id="IPR047089">
    <property type="entry name" value="Asp-tRNA-ligase_1_N"/>
</dbReference>
<comment type="caution">
    <text evidence="7">Lacks conserved residue(s) required for the propagation of feature annotation.</text>
</comment>
<evidence type="ECO:0000313" key="9">
    <source>
        <dbReference type="EMBL" id="OAF18392.1"/>
    </source>
</evidence>
<feature type="binding site" evidence="7">
    <location>
        <position position="221"/>
    </location>
    <ligand>
        <name>L-aspartate</name>
        <dbReference type="ChEBI" id="CHEBI:29991"/>
    </ligand>
</feature>
<evidence type="ECO:0000256" key="1">
    <source>
        <dbReference type="ARBA" id="ARBA00006303"/>
    </source>
</evidence>
<dbReference type="InterPro" id="IPR006195">
    <property type="entry name" value="aa-tRNA-synth_II"/>
</dbReference>
<feature type="binding site" evidence="7">
    <location>
        <begin position="221"/>
        <end position="223"/>
    </location>
    <ligand>
        <name>ATP</name>
        <dbReference type="ChEBI" id="CHEBI:30616"/>
    </ligand>
</feature>
<dbReference type="PANTHER" id="PTHR22594:SF5">
    <property type="entry name" value="ASPARTATE--TRNA LIGASE, MITOCHONDRIAL"/>
    <property type="match status" value="1"/>
</dbReference>
<dbReference type="InterPro" id="IPR004524">
    <property type="entry name" value="Asp-tRNA-ligase_1"/>
</dbReference>
<comment type="subunit">
    <text evidence="7">Homodimer.</text>
</comment>
<dbReference type="RefSeq" id="WP_063677726.1">
    <property type="nucleotide sequence ID" value="NZ_LSEF01000034.1"/>
</dbReference>
<dbReference type="GO" id="GO:0003676">
    <property type="term" value="F:nucleic acid binding"/>
    <property type="evidence" value="ECO:0007669"/>
    <property type="project" value="InterPro"/>
</dbReference>
<dbReference type="InterPro" id="IPR004365">
    <property type="entry name" value="NA-bd_OB_tRNA"/>
</dbReference>
<feature type="binding site" evidence="7">
    <location>
        <begin position="536"/>
        <end position="539"/>
    </location>
    <ligand>
        <name>ATP</name>
        <dbReference type="ChEBI" id="CHEBI:30616"/>
    </ligand>
</feature>
<dbReference type="InterPro" id="IPR029351">
    <property type="entry name" value="GAD_dom"/>
</dbReference>
<feature type="region of interest" description="Aspartate" evidence="7">
    <location>
        <begin position="199"/>
        <end position="202"/>
    </location>
</feature>
<feature type="binding site" evidence="7">
    <location>
        <position position="450"/>
    </location>
    <ligand>
        <name>L-aspartate</name>
        <dbReference type="ChEBI" id="CHEBI:29991"/>
    </ligand>
</feature>
<evidence type="ECO:0000256" key="7">
    <source>
        <dbReference type="HAMAP-Rule" id="MF_00044"/>
    </source>
</evidence>
<dbReference type="GO" id="GO:0005524">
    <property type="term" value="F:ATP binding"/>
    <property type="evidence" value="ECO:0007669"/>
    <property type="project" value="UniProtKB-UniRule"/>
</dbReference>
<evidence type="ECO:0000256" key="4">
    <source>
        <dbReference type="ARBA" id="ARBA00022840"/>
    </source>
</evidence>
<dbReference type="InterPro" id="IPR004364">
    <property type="entry name" value="Aa-tRNA-synt_II"/>
</dbReference>
<feature type="domain" description="Aminoacyl-transfer RNA synthetases class-II family profile" evidence="8">
    <location>
        <begin position="148"/>
        <end position="557"/>
    </location>
</feature>
<comment type="caution">
    <text evidence="9">The sequence shown here is derived from an EMBL/GenBank/DDBJ whole genome shotgun (WGS) entry which is preliminary data.</text>
</comment>
<dbReference type="Pfam" id="PF02938">
    <property type="entry name" value="GAD"/>
    <property type="match status" value="1"/>
</dbReference>
<dbReference type="GO" id="GO:0004815">
    <property type="term" value="F:aspartate-tRNA ligase activity"/>
    <property type="evidence" value="ECO:0007669"/>
    <property type="project" value="UniProtKB-UniRule"/>
</dbReference>
<evidence type="ECO:0000256" key="6">
    <source>
        <dbReference type="ARBA" id="ARBA00023146"/>
    </source>
</evidence>
<keyword evidence="7" id="KW-0963">Cytoplasm</keyword>
<dbReference type="SUPFAM" id="SSF55681">
    <property type="entry name" value="Class II aaRS and biotin synthetases"/>
    <property type="match status" value="1"/>
</dbReference>
<accession>A0A176ZEQ6</accession>
<comment type="subcellular location">
    <subcellularLocation>
        <location evidence="7">Cytoplasm</location>
    </subcellularLocation>
</comment>
<reference evidence="9 10" key="1">
    <citation type="submission" date="2016-02" db="EMBL/GenBank/DDBJ databases">
        <title>Draft genome sequence of the strain BR 10247T Bradyrhizobium neotropicale isolated from nodules of Centrolobium paraense.</title>
        <authorList>
            <person name="Simoes-Araujo J.L."/>
            <person name="Barauna A.C."/>
            <person name="Silva K."/>
            <person name="Zilli J.E."/>
        </authorList>
    </citation>
    <scope>NUCLEOTIDE SEQUENCE [LARGE SCALE GENOMIC DNA]</scope>
    <source>
        <strain evidence="9 10">BR 10247</strain>
    </source>
</reference>
<dbReference type="GO" id="GO:0006422">
    <property type="term" value="P:aspartyl-tRNA aminoacylation"/>
    <property type="evidence" value="ECO:0007669"/>
    <property type="project" value="UniProtKB-UniRule"/>
</dbReference>
<dbReference type="Gene3D" id="3.30.930.10">
    <property type="entry name" value="Bira Bifunctional Protein, Domain 2"/>
    <property type="match status" value="1"/>
</dbReference>
<dbReference type="Gene3D" id="2.40.50.140">
    <property type="entry name" value="Nucleic acid-binding proteins"/>
    <property type="match status" value="1"/>
</dbReference>
<dbReference type="InterPro" id="IPR045864">
    <property type="entry name" value="aa-tRNA-synth_II/BPL/LPL"/>
</dbReference>
<feature type="binding site" evidence="7">
    <location>
        <position position="484"/>
    </location>
    <ligand>
        <name>ATP</name>
        <dbReference type="ChEBI" id="CHEBI:30616"/>
    </ligand>
</feature>
<dbReference type="InterPro" id="IPR004115">
    <property type="entry name" value="GAD-like_sf"/>
</dbReference>
<feature type="binding site" evidence="7">
    <location>
        <position position="491"/>
    </location>
    <ligand>
        <name>L-aspartate</name>
        <dbReference type="ChEBI" id="CHEBI:29991"/>
    </ligand>
</feature>
<comment type="function">
    <text evidence="7">Aspartyl-tRNA synthetase with relaxed tRNA specificity since it is able to aspartylate not only its cognate tRNA(Asp) but also tRNA(Asn). Reaction proceeds in two steps: L-aspartate is first activated by ATP to form Asp-AMP and then transferred to the acceptor end of tRNA(Asp/Asn).</text>
</comment>
<dbReference type="EMBL" id="LSEF01000034">
    <property type="protein sequence ID" value="OAF18392.1"/>
    <property type="molecule type" value="Genomic_DNA"/>
</dbReference>
<feature type="binding site" evidence="7">
    <location>
        <position position="175"/>
    </location>
    <ligand>
        <name>L-aspartate</name>
        <dbReference type="ChEBI" id="CHEBI:29991"/>
    </ligand>
</feature>
<dbReference type="PROSITE" id="PS50862">
    <property type="entry name" value="AA_TRNA_LIGASE_II"/>
    <property type="match status" value="1"/>
</dbReference>
<keyword evidence="10" id="KW-1185">Reference proteome</keyword>
<dbReference type="HAMAP" id="MF_00044">
    <property type="entry name" value="Asp_tRNA_synth_type1"/>
    <property type="match status" value="1"/>
</dbReference>
<dbReference type="EC" id="6.1.1.23" evidence="7"/>
<evidence type="ECO:0000313" key="10">
    <source>
        <dbReference type="Proteomes" id="UP000077173"/>
    </source>
</evidence>